<evidence type="ECO:0000256" key="1">
    <source>
        <dbReference type="ARBA" id="ARBA00004196"/>
    </source>
</evidence>
<dbReference type="InterPro" id="IPR006143">
    <property type="entry name" value="RND_pump_MFP"/>
</dbReference>
<dbReference type="Proteomes" id="UP000239736">
    <property type="component" value="Unassembled WGS sequence"/>
</dbReference>
<dbReference type="PANTHER" id="PTHR32347:SF29">
    <property type="entry name" value="UPF0194 MEMBRANE PROTEIN YBHG"/>
    <property type="match status" value="1"/>
</dbReference>
<evidence type="ECO:0000313" key="7">
    <source>
        <dbReference type="Proteomes" id="UP000239736"/>
    </source>
</evidence>
<dbReference type="Gene3D" id="2.40.420.20">
    <property type="match status" value="1"/>
</dbReference>
<evidence type="ECO:0000256" key="2">
    <source>
        <dbReference type="ARBA" id="ARBA00009477"/>
    </source>
</evidence>
<proteinExistence type="inferred from homology"/>
<feature type="coiled-coil region" evidence="4">
    <location>
        <begin position="103"/>
        <end position="144"/>
    </location>
</feature>
<organism evidence="6 7">
    <name type="scientific">Albidovulum inexpectatum</name>
    <dbReference type="NCBI Taxonomy" id="196587"/>
    <lineage>
        <taxon>Bacteria</taxon>
        <taxon>Pseudomonadati</taxon>
        <taxon>Pseudomonadota</taxon>
        <taxon>Alphaproteobacteria</taxon>
        <taxon>Rhodobacterales</taxon>
        <taxon>Paracoccaceae</taxon>
        <taxon>Albidovulum</taxon>
    </lineage>
</organism>
<reference evidence="6 7" key="1">
    <citation type="submission" date="2018-01" db="EMBL/GenBank/DDBJ databases">
        <title>Genomic Encyclopedia of Archaeal and Bacterial Type Strains, Phase II (KMG-II): from individual species to whole genera.</title>
        <authorList>
            <person name="Goeker M."/>
        </authorList>
    </citation>
    <scope>NUCLEOTIDE SEQUENCE [LARGE SCALE GENOMIC DNA]</scope>
    <source>
        <strain evidence="6 7">DSM 12048</strain>
    </source>
</reference>
<dbReference type="InterPro" id="IPR050465">
    <property type="entry name" value="UPF0194_transport"/>
</dbReference>
<dbReference type="EMBL" id="PRDS01000001">
    <property type="protein sequence ID" value="PPB82207.1"/>
    <property type="molecule type" value="Genomic_DNA"/>
</dbReference>
<gene>
    <name evidence="6" type="ORF">LV82_00132</name>
</gene>
<sequence length="401" mass="43300">MKIKPRNVIPGALGAGLLLALAFVAFREDPVAVDLARIDRAPMRVTIDAEAYARVREPYEVAAPIAGKTRRAPVRAGDRVIAGETVVAVVDPAPPALLDARSREQAEAAVAEAEAALAAAQAQFRQAQEELAFARSQYDRARRLTERGVMSETQFEEAGQRLAIRIAAEEAARANVTMARSRLQRARAALIEPGTAAGGRDACCVNIRAPVTGTVLAVDIISERPVAAGTRLLTIGKTDDLEIVADLLSADAVRLPEGARALVERWGGPEPLEARLRKVEPSAHVKVSALGIEERRVDALFDLTSPPELWRGLSDGYALFLRMISWESENALQVPLSALFRRDGDWAVFRHRDGRAETVPVRIGHRNATMAEILSGLEPGDMVVLHPSDAISDGTRIAPRP</sequence>
<dbReference type="InterPro" id="IPR058637">
    <property type="entry name" value="YknX-like_C"/>
</dbReference>
<feature type="domain" description="YknX-like C-terminal permuted SH3-like" evidence="5">
    <location>
        <begin position="331"/>
        <end position="397"/>
    </location>
</feature>
<keyword evidence="3 4" id="KW-0175">Coiled coil</keyword>
<evidence type="ECO:0000256" key="4">
    <source>
        <dbReference type="SAM" id="Coils"/>
    </source>
</evidence>
<comment type="caution">
    <text evidence="6">The sequence shown here is derived from an EMBL/GenBank/DDBJ whole genome shotgun (WGS) entry which is preliminary data.</text>
</comment>
<dbReference type="PANTHER" id="PTHR32347">
    <property type="entry name" value="EFFLUX SYSTEM COMPONENT YKNX-RELATED"/>
    <property type="match status" value="1"/>
</dbReference>
<dbReference type="GO" id="GO:0019898">
    <property type="term" value="C:extrinsic component of membrane"/>
    <property type="evidence" value="ECO:0007669"/>
    <property type="project" value="InterPro"/>
</dbReference>
<dbReference type="GO" id="GO:0022857">
    <property type="term" value="F:transmembrane transporter activity"/>
    <property type="evidence" value="ECO:0007669"/>
    <property type="project" value="InterPro"/>
</dbReference>
<dbReference type="GO" id="GO:1990195">
    <property type="term" value="C:macrolide transmembrane transporter complex"/>
    <property type="evidence" value="ECO:0007669"/>
    <property type="project" value="InterPro"/>
</dbReference>
<comment type="similarity">
    <text evidence="2">Belongs to the membrane fusion protein (MFP) (TC 8.A.1) family.</text>
</comment>
<name>A0A2S5JKX4_9RHOB</name>
<dbReference type="RefSeq" id="WP_104068788.1">
    <property type="nucleotide sequence ID" value="NZ_PRDS01000001.1"/>
</dbReference>
<dbReference type="Gene3D" id="2.40.50.100">
    <property type="match status" value="1"/>
</dbReference>
<keyword evidence="7" id="KW-1185">Reference proteome</keyword>
<evidence type="ECO:0000256" key="3">
    <source>
        <dbReference type="ARBA" id="ARBA00023054"/>
    </source>
</evidence>
<protein>
    <submittedName>
        <fullName evidence="6">HlyD family secretion protein</fullName>
    </submittedName>
</protein>
<evidence type="ECO:0000259" key="5">
    <source>
        <dbReference type="Pfam" id="PF25989"/>
    </source>
</evidence>
<accession>A0A2S5JKX4</accession>
<dbReference type="Gene3D" id="6.10.140.1990">
    <property type="match status" value="1"/>
</dbReference>
<dbReference type="GO" id="GO:0030313">
    <property type="term" value="C:cell envelope"/>
    <property type="evidence" value="ECO:0007669"/>
    <property type="project" value="UniProtKB-SubCell"/>
</dbReference>
<evidence type="ECO:0000313" key="6">
    <source>
        <dbReference type="EMBL" id="PPB82207.1"/>
    </source>
</evidence>
<dbReference type="InterPro" id="IPR030190">
    <property type="entry name" value="MacA_alpha-hairpin_sf"/>
</dbReference>
<dbReference type="NCBIfam" id="TIGR01730">
    <property type="entry name" value="RND_mfp"/>
    <property type="match status" value="1"/>
</dbReference>
<dbReference type="Pfam" id="PF25989">
    <property type="entry name" value="YknX_C"/>
    <property type="match status" value="1"/>
</dbReference>
<dbReference type="AlphaFoldDB" id="A0A2S5JKX4"/>
<dbReference type="OrthoDB" id="9791520at2"/>
<dbReference type="GO" id="GO:1990961">
    <property type="term" value="P:xenobiotic detoxification by transmembrane export across the plasma membrane"/>
    <property type="evidence" value="ECO:0007669"/>
    <property type="project" value="InterPro"/>
</dbReference>
<comment type="subcellular location">
    <subcellularLocation>
        <location evidence="1">Cell envelope</location>
    </subcellularLocation>
</comment>